<dbReference type="AlphaFoldDB" id="A0A3P1XM68"/>
<dbReference type="Pfam" id="PF14903">
    <property type="entry name" value="WG_beta_rep"/>
    <property type="match status" value="1"/>
</dbReference>
<protein>
    <recommendedName>
        <fullName evidence="5">WG repeat-containing protein</fullName>
    </recommendedName>
</protein>
<organism evidence="3 4">
    <name type="scientific">Tannerella forsythia</name>
    <name type="common">Bacteroides forsythus</name>
    <dbReference type="NCBI Taxonomy" id="28112"/>
    <lineage>
        <taxon>Bacteria</taxon>
        <taxon>Pseudomonadati</taxon>
        <taxon>Bacteroidota</taxon>
        <taxon>Bacteroidia</taxon>
        <taxon>Bacteroidales</taxon>
        <taxon>Tannerellaceae</taxon>
        <taxon>Tannerella</taxon>
    </lineage>
</organism>
<evidence type="ECO:0000256" key="2">
    <source>
        <dbReference type="SAM" id="SignalP"/>
    </source>
</evidence>
<dbReference type="EMBL" id="RQYS01000034">
    <property type="protein sequence ID" value="RRD59884.1"/>
    <property type="molecule type" value="Genomic_DNA"/>
</dbReference>
<keyword evidence="2" id="KW-0732">Signal</keyword>
<evidence type="ECO:0000313" key="3">
    <source>
        <dbReference type="EMBL" id="RRD59884.1"/>
    </source>
</evidence>
<accession>A0A3P1XM68</accession>
<feature type="signal peptide" evidence="2">
    <location>
        <begin position="1"/>
        <end position="19"/>
    </location>
</feature>
<keyword evidence="1" id="KW-0175">Coiled coil</keyword>
<evidence type="ECO:0008006" key="5">
    <source>
        <dbReference type="Google" id="ProtNLM"/>
    </source>
</evidence>
<comment type="caution">
    <text evidence="3">The sequence shown here is derived from an EMBL/GenBank/DDBJ whole genome shotgun (WGS) entry which is preliminary data.</text>
</comment>
<sequence length="416" mass="48878">MKYFRLLPLLCCFSVIAQAQEKFFDEAIRRGRKADEFYQALHSGKQIIPVEKVITYANKKEYIIRNYETAYITRFGDKVESIYSCLFLPQNELPAYIFSKHLCEKENFDFKELISKGSIYFFHPKKEIFIKIDNALWSGSVENNLIQSKNGEKGIGYKQLDDNTYVYFEGVFKDGHVYGDGYFKLYTKSDKINEIDQGKTINYKINIGRFSEEMAPIRIKNEYGFINNHGEIVIEPVFKDIVRGFQQGFAIVKQNDGTEVVVDRKGVFVDYSEEQKKRYAEDKAIEEKRLAEQRRLEEERQKIRIEIDKQRINRLKQATVGDRICYIQDWSTTYDDREYFLGFHLWGSETKVHYSMKVICFIEKIVGDKVQIRVGNVASSNKKEYATPIIDGISYYKGDLLWIKPLKEGSNWFIED</sequence>
<name>A0A3P1XM68_TANFO</name>
<reference evidence="3 4" key="1">
    <citation type="submission" date="2018-11" db="EMBL/GenBank/DDBJ databases">
        <title>Genomes From Bacteria Associated with the Canine Oral Cavity: a Test Case for Automated Genome-Based Taxonomic Assignment.</title>
        <authorList>
            <person name="Coil D.A."/>
            <person name="Jospin G."/>
            <person name="Darling A.E."/>
            <person name="Wallis C."/>
            <person name="Davis I.J."/>
            <person name="Harris S."/>
            <person name="Eisen J.A."/>
            <person name="Holcombe L.J."/>
            <person name="O'Flynn C."/>
        </authorList>
    </citation>
    <scope>NUCLEOTIDE SEQUENCE [LARGE SCALE GENOMIC DNA]</scope>
    <source>
        <strain evidence="3 4">OH2617_COT-023</strain>
    </source>
</reference>
<evidence type="ECO:0000256" key="1">
    <source>
        <dbReference type="SAM" id="Coils"/>
    </source>
</evidence>
<dbReference type="RefSeq" id="WP_124751875.1">
    <property type="nucleotide sequence ID" value="NZ_RQYS01000034.1"/>
</dbReference>
<gene>
    <name evidence="3" type="ORF">EII40_08705</name>
</gene>
<evidence type="ECO:0000313" key="4">
    <source>
        <dbReference type="Proteomes" id="UP000278609"/>
    </source>
</evidence>
<proteinExistence type="predicted"/>
<dbReference type="InterPro" id="IPR032774">
    <property type="entry name" value="WG_beta_rep"/>
</dbReference>
<dbReference type="OrthoDB" id="2485468at2"/>
<feature type="chain" id="PRO_5018094227" description="WG repeat-containing protein" evidence="2">
    <location>
        <begin position="20"/>
        <end position="416"/>
    </location>
</feature>
<feature type="coiled-coil region" evidence="1">
    <location>
        <begin position="281"/>
        <end position="313"/>
    </location>
</feature>
<dbReference type="Proteomes" id="UP000278609">
    <property type="component" value="Unassembled WGS sequence"/>
</dbReference>